<feature type="non-terminal residue" evidence="1">
    <location>
        <position position="122"/>
    </location>
</feature>
<dbReference type="Proteomes" id="UP000789901">
    <property type="component" value="Unassembled WGS sequence"/>
</dbReference>
<dbReference type="EMBL" id="CAJVQB010133540">
    <property type="protein sequence ID" value="CAG8854117.1"/>
    <property type="molecule type" value="Genomic_DNA"/>
</dbReference>
<accession>A0ABN7XFT9</accession>
<gene>
    <name evidence="1" type="ORF">GMARGA_LOCUS42938</name>
</gene>
<evidence type="ECO:0000313" key="2">
    <source>
        <dbReference type="Proteomes" id="UP000789901"/>
    </source>
</evidence>
<reference evidence="1 2" key="1">
    <citation type="submission" date="2021-06" db="EMBL/GenBank/DDBJ databases">
        <authorList>
            <person name="Kallberg Y."/>
            <person name="Tangrot J."/>
            <person name="Rosling A."/>
        </authorList>
    </citation>
    <scope>NUCLEOTIDE SEQUENCE [LARGE SCALE GENOMIC DNA]</scope>
    <source>
        <strain evidence="1 2">120-4 pot B 10/14</strain>
    </source>
</reference>
<name>A0ABN7XFT9_GIGMA</name>
<feature type="non-terminal residue" evidence="1">
    <location>
        <position position="1"/>
    </location>
</feature>
<proteinExistence type="predicted"/>
<comment type="caution">
    <text evidence="1">The sequence shown here is derived from an EMBL/GenBank/DDBJ whole genome shotgun (WGS) entry which is preliminary data.</text>
</comment>
<sequence>GVTNNLKFKINYCSDKRYYKDLRVGVDKLCYECYMKIVDSYQHQISTINRNIELNDLVETDLIESNNLAEDDTSTNLMEINNLIEISESNISTNLMEINKLIEISESNISTNLMETNNLIKI</sequence>
<protein>
    <submittedName>
        <fullName evidence="1">44547_t:CDS:1</fullName>
    </submittedName>
</protein>
<evidence type="ECO:0000313" key="1">
    <source>
        <dbReference type="EMBL" id="CAG8854117.1"/>
    </source>
</evidence>
<organism evidence="1 2">
    <name type="scientific">Gigaspora margarita</name>
    <dbReference type="NCBI Taxonomy" id="4874"/>
    <lineage>
        <taxon>Eukaryota</taxon>
        <taxon>Fungi</taxon>
        <taxon>Fungi incertae sedis</taxon>
        <taxon>Mucoromycota</taxon>
        <taxon>Glomeromycotina</taxon>
        <taxon>Glomeromycetes</taxon>
        <taxon>Diversisporales</taxon>
        <taxon>Gigasporaceae</taxon>
        <taxon>Gigaspora</taxon>
    </lineage>
</organism>
<keyword evidence="2" id="KW-1185">Reference proteome</keyword>